<dbReference type="SUPFAM" id="SSF53697">
    <property type="entry name" value="SIS domain"/>
    <property type="match status" value="1"/>
</dbReference>
<comment type="pathway">
    <text evidence="6">Cell wall biogenesis.</text>
</comment>
<feature type="active site" evidence="12">
    <location>
        <position position="117"/>
    </location>
</feature>
<dbReference type="Pfam" id="PF22645">
    <property type="entry name" value="GKRP_SIS_N"/>
    <property type="match status" value="1"/>
</dbReference>
<dbReference type="GO" id="GO:0009254">
    <property type="term" value="P:peptidoglycan turnover"/>
    <property type="evidence" value="ECO:0007669"/>
    <property type="project" value="TreeGrafter"/>
</dbReference>
<dbReference type="AlphaFoldDB" id="A0A0H3NAL4"/>
<reference evidence="14 15" key="1">
    <citation type="journal article" date="2009" name="Genome Biol.">
        <title>Comparative genome and phenotypic analysis of Clostridium difficile 027 strains provides insight into the evolution of a hypervirulent bacterium.</title>
        <authorList>
            <person name="Stabler R.A."/>
            <person name="He M."/>
            <person name="Dawson L."/>
            <person name="Martin M."/>
            <person name="Valiente E."/>
            <person name="Corton C."/>
            <person name="Lawley T.D."/>
            <person name="Sebaihia M."/>
            <person name="Quail M.A."/>
            <person name="Rose G."/>
            <person name="Gerding D.N."/>
            <person name="Gibert M."/>
            <person name="Popoff M.R."/>
            <person name="Parkhill J."/>
            <person name="Dougan G."/>
            <person name="Wren B.W."/>
        </authorList>
    </citation>
    <scope>NUCLEOTIDE SEQUENCE [LARGE SCALE GENOMIC DNA]</scope>
    <source>
        <strain evidence="14 15">CD196</strain>
    </source>
</reference>
<dbReference type="NCBIfam" id="NF009222">
    <property type="entry name" value="PRK12570.1"/>
    <property type="match status" value="1"/>
</dbReference>
<dbReference type="InterPro" id="IPR001347">
    <property type="entry name" value="SIS_dom"/>
</dbReference>
<evidence type="ECO:0000256" key="9">
    <source>
        <dbReference type="ARBA" id="ARBA00070061"/>
    </source>
</evidence>
<evidence type="ECO:0000313" key="14">
    <source>
        <dbReference type="EMBL" id="CBA65586.1"/>
    </source>
</evidence>
<evidence type="ECO:0000256" key="5">
    <source>
        <dbReference type="ARBA" id="ARBA00060595"/>
    </source>
</evidence>
<dbReference type="NCBIfam" id="TIGR00274">
    <property type="entry name" value="N-acetylmuramic acid 6-phosphate etherase"/>
    <property type="match status" value="1"/>
</dbReference>
<feature type="active site" description="Proton donor" evidence="12">
    <location>
        <position position="86"/>
    </location>
</feature>
<dbReference type="InterPro" id="IPR005488">
    <property type="entry name" value="Etherase_MurQ"/>
</dbReference>
<evidence type="ECO:0000313" key="15">
    <source>
        <dbReference type="Proteomes" id="UP000002068"/>
    </source>
</evidence>
<dbReference type="GO" id="GO:0097367">
    <property type="term" value="F:carbohydrate derivative binding"/>
    <property type="evidence" value="ECO:0007669"/>
    <property type="project" value="InterPro"/>
</dbReference>
<evidence type="ECO:0000256" key="10">
    <source>
        <dbReference type="ARBA" id="ARBA00077905"/>
    </source>
</evidence>
<dbReference type="RefSeq" id="WP_009891358.1">
    <property type="nucleotide sequence ID" value="NC_013315.1"/>
</dbReference>
<dbReference type="NCBIfam" id="NF003915">
    <property type="entry name" value="PRK05441.1"/>
    <property type="match status" value="1"/>
</dbReference>
<gene>
    <name evidence="12" type="primary">murQ</name>
    <name evidence="14" type="ordered locus">CD196_2834</name>
</gene>
<comment type="pathway">
    <text evidence="12">Amino-sugar metabolism; N-acetylmuramate degradation.</text>
</comment>
<feature type="domain" description="SIS" evidence="13">
    <location>
        <begin position="58"/>
        <end position="221"/>
    </location>
</feature>
<dbReference type="Proteomes" id="UP000002068">
    <property type="component" value="Chromosome"/>
</dbReference>
<comment type="pathway">
    <text evidence="5">Amino-sugar metabolism; 1,6-anhydro-N-acetylmuramate degradation.</text>
</comment>
<dbReference type="PANTHER" id="PTHR10088">
    <property type="entry name" value="GLUCOKINASE REGULATORY PROTEIN"/>
    <property type="match status" value="1"/>
</dbReference>
<evidence type="ECO:0000256" key="11">
    <source>
        <dbReference type="ARBA" id="ARBA00084049"/>
    </source>
</evidence>
<dbReference type="HOGENOM" id="CLU_049049_1_1_9"/>
<sequence length="304" mass="33158">MLIKTLENLVTEGRNKNTLQIDKEDTLGIIELINNEDKTVAYAVEEQKESIAKAVNIIVDRMKQGGRLFYIGAGTSGRIGILDATECPPTYGVDFELVQAIIAGGNQAIFKAIEGAEDDKELGKQDIIDRGVTSKDVICGIAASGRTPYVIGAMEYAKELGCAVLSITMNPNSEMSKKADLPINIIVGAEVIMGSTRMKSGTAQKMVCNMLTTASMVKMGKVYSNLMVDVKTSNEKLVERAKRIIMIATNVKYDVAEKFLEEADNRVKLAIFMIKSGLDKDSAKSILDRQEGYISEALKSIEKL</sequence>
<evidence type="ECO:0000256" key="3">
    <source>
        <dbReference type="ARBA" id="ARBA00023277"/>
    </source>
</evidence>
<dbReference type="InterPro" id="IPR046348">
    <property type="entry name" value="SIS_dom_sf"/>
</dbReference>
<evidence type="ECO:0000256" key="2">
    <source>
        <dbReference type="ARBA" id="ARBA00023239"/>
    </source>
</evidence>
<dbReference type="GO" id="GO:0016803">
    <property type="term" value="F:ether hydrolase activity"/>
    <property type="evidence" value="ECO:0007669"/>
    <property type="project" value="TreeGrafter"/>
</dbReference>
<dbReference type="CDD" id="cd05007">
    <property type="entry name" value="SIS_Etherase"/>
    <property type="match status" value="1"/>
</dbReference>
<dbReference type="InterPro" id="IPR005486">
    <property type="entry name" value="Glucokinase_regulatory_CS"/>
</dbReference>
<comment type="similarity">
    <text evidence="7 12">Belongs to the GCKR-like family. MurNAc-6-P etherase subfamily.</text>
</comment>
<dbReference type="FunFam" id="3.40.50.10490:FF:000014">
    <property type="entry name" value="N-acetylmuramic acid 6-phosphate etherase"/>
    <property type="match status" value="1"/>
</dbReference>
<dbReference type="InterPro" id="IPR040190">
    <property type="entry name" value="MURQ/GCKR"/>
</dbReference>
<dbReference type="PANTHER" id="PTHR10088:SF4">
    <property type="entry name" value="GLUCOKINASE REGULATORY PROTEIN"/>
    <property type="match status" value="1"/>
</dbReference>
<dbReference type="PROSITE" id="PS51464">
    <property type="entry name" value="SIS"/>
    <property type="match status" value="1"/>
</dbReference>
<evidence type="ECO:0000259" key="13">
    <source>
        <dbReference type="PROSITE" id="PS51464"/>
    </source>
</evidence>
<dbReference type="HAMAP" id="MF_00068">
    <property type="entry name" value="MurQ"/>
    <property type="match status" value="1"/>
</dbReference>
<dbReference type="GO" id="GO:0016835">
    <property type="term" value="F:carbon-oxygen lyase activity"/>
    <property type="evidence" value="ECO:0007669"/>
    <property type="project" value="UniProtKB-UniRule"/>
</dbReference>
<proteinExistence type="inferred from homology"/>
<evidence type="ECO:0000256" key="6">
    <source>
        <dbReference type="ARBA" id="ARBA00060672"/>
    </source>
</evidence>
<dbReference type="Gene3D" id="1.10.8.1080">
    <property type="match status" value="1"/>
</dbReference>
<evidence type="ECO:0000256" key="12">
    <source>
        <dbReference type="HAMAP-Rule" id="MF_00068"/>
    </source>
</evidence>
<dbReference type="KEGG" id="cdc:CD196_2834"/>
<dbReference type="PROSITE" id="PS01272">
    <property type="entry name" value="GCKR"/>
    <property type="match status" value="1"/>
</dbReference>
<keyword evidence="2 12" id="KW-0456">Lyase</keyword>
<protein>
    <recommendedName>
        <fullName evidence="9 12">N-acetylmuramic acid 6-phosphate etherase</fullName>
        <shortName evidence="12">MurNAc-6-P etherase</shortName>
        <ecNumber evidence="8 12">4.2.1.126</ecNumber>
    </recommendedName>
    <alternativeName>
        <fullName evidence="11 12">N-acetylmuramic acid 6-phosphate hydrolase</fullName>
    </alternativeName>
    <alternativeName>
        <fullName evidence="10 12">N-acetylmuramic acid 6-phosphate lyase</fullName>
    </alternativeName>
</protein>
<evidence type="ECO:0000256" key="1">
    <source>
        <dbReference type="ARBA" id="ARBA00011738"/>
    </source>
</evidence>
<dbReference type="EC" id="4.2.1.126" evidence="8 12"/>
<accession>A0A0H3NAL4</accession>
<dbReference type="GO" id="GO:0016853">
    <property type="term" value="F:isomerase activity"/>
    <property type="evidence" value="ECO:0007669"/>
    <property type="project" value="UniProtKB-KW"/>
</dbReference>
<organism evidence="14 15">
    <name type="scientific">Clostridioides difficile (strain CD196)</name>
    <name type="common">Peptoclostridium difficile</name>
    <dbReference type="NCBI Taxonomy" id="645462"/>
    <lineage>
        <taxon>Bacteria</taxon>
        <taxon>Bacillati</taxon>
        <taxon>Bacillota</taxon>
        <taxon>Clostridia</taxon>
        <taxon>Peptostreptococcales</taxon>
        <taxon>Peptostreptococcaceae</taxon>
        <taxon>Clostridioides</taxon>
    </lineage>
</organism>
<comment type="subunit">
    <text evidence="1 12">Homodimer.</text>
</comment>
<comment type="function">
    <text evidence="12">Specifically catalyzes the cleavage of the D-lactyl ether substituent of MurNAc 6-phosphate, producing GlcNAc 6-phosphate and D-lactate.</text>
</comment>
<dbReference type="GO" id="GO:0097173">
    <property type="term" value="P:N-acetylmuramic acid catabolic process"/>
    <property type="evidence" value="ECO:0007669"/>
    <property type="project" value="UniProtKB-UniPathway"/>
</dbReference>
<keyword evidence="3 12" id="KW-0119">Carbohydrate metabolism</keyword>
<dbReference type="UniPathway" id="UPA00342"/>
<dbReference type="EMBL" id="FN538970">
    <property type="protein sequence ID" value="CBA65586.1"/>
    <property type="molecule type" value="Genomic_DNA"/>
</dbReference>
<evidence type="ECO:0000256" key="4">
    <source>
        <dbReference type="ARBA" id="ARBA00051747"/>
    </source>
</evidence>
<dbReference type="FunFam" id="1.10.8.1080:FF:000001">
    <property type="entry name" value="N-acetylmuramic acid 6-phosphate etherase"/>
    <property type="match status" value="1"/>
</dbReference>
<keyword evidence="14" id="KW-0413">Isomerase</keyword>
<dbReference type="Gene3D" id="3.40.50.10490">
    <property type="entry name" value="Glucose-6-phosphate isomerase like protein, domain 1"/>
    <property type="match status" value="1"/>
</dbReference>
<evidence type="ECO:0000256" key="7">
    <source>
        <dbReference type="ARBA" id="ARBA00061234"/>
    </source>
</evidence>
<evidence type="ECO:0000256" key="8">
    <source>
        <dbReference type="ARBA" id="ARBA00067056"/>
    </source>
</evidence>
<comment type="miscellaneous">
    <text evidence="12">A lyase-type mechanism (elimination/hydration) is suggested for the cleavage of the lactyl ether bond of MurNAc 6-phosphate, with the formation of an alpha,beta-unsaturated aldehyde intermediate with (E)-stereochemistry, followed by the syn addition of water to give product.</text>
</comment>
<comment type="catalytic activity">
    <reaction evidence="4 12">
        <text>N-acetyl-D-muramate 6-phosphate + H2O = N-acetyl-D-glucosamine 6-phosphate + (R)-lactate</text>
        <dbReference type="Rhea" id="RHEA:26410"/>
        <dbReference type="ChEBI" id="CHEBI:15377"/>
        <dbReference type="ChEBI" id="CHEBI:16004"/>
        <dbReference type="ChEBI" id="CHEBI:57513"/>
        <dbReference type="ChEBI" id="CHEBI:58722"/>
        <dbReference type="EC" id="4.2.1.126"/>
    </reaction>
</comment>
<dbReference type="GO" id="GO:0046348">
    <property type="term" value="P:amino sugar catabolic process"/>
    <property type="evidence" value="ECO:0007669"/>
    <property type="project" value="InterPro"/>
</dbReference>
<name>A0A0H3NAL4_CLODC</name>